<dbReference type="EMBL" id="FNCQ01000001">
    <property type="protein sequence ID" value="SDG22410.1"/>
    <property type="molecule type" value="Genomic_DNA"/>
</dbReference>
<keyword evidence="1" id="KW-1133">Transmembrane helix</keyword>
<dbReference type="PANTHER" id="PTHR30383">
    <property type="entry name" value="THIOESTERASE 1/PROTEASE 1/LYSOPHOSPHOLIPASE L1"/>
    <property type="match status" value="1"/>
</dbReference>
<feature type="transmembrane region" description="Helical" evidence="1">
    <location>
        <begin position="35"/>
        <end position="52"/>
    </location>
</feature>
<proteinExistence type="predicted"/>
<feature type="domain" description="SGNH hydrolase-type esterase" evidence="2">
    <location>
        <begin position="84"/>
        <end position="246"/>
    </location>
</feature>
<dbReference type="InterPro" id="IPR051532">
    <property type="entry name" value="Ester_Hydrolysis_Enzymes"/>
</dbReference>
<evidence type="ECO:0000313" key="4">
    <source>
        <dbReference type="Proteomes" id="UP000198779"/>
    </source>
</evidence>
<dbReference type="Pfam" id="PF13472">
    <property type="entry name" value="Lipase_GDSL_2"/>
    <property type="match status" value="1"/>
</dbReference>
<protein>
    <submittedName>
        <fullName evidence="3">Lysophospholipase L1</fullName>
    </submittedName>
</protein>
<evidence type="ECO:0000256" key="1">
    <source>
        <dbReference type="SAM" id="Phobius"/>
    </source>
</evidence>
<dbReference type="Gene3D" id="3.40.50.1110">
    <property type="entry name" value="SGNH hydrolase"/>
    <property type="match status" value="1"/>
</dbReference>
<reference evidence="4" key="1">
    <citation type="submission" date="2016-10" db="EMBL/GenBank/DDBJ databases">
        <authorList>
            <person name="Varghese N."/>
            <person name="Submissions S."/>
        </authorList>
    </citation>
    <scope>NUCLEOTIDE SEQUENCE [LARGE SCALE GENOMIC DNA]</scope>
    <source>
        <strain evidence="4">BP1-148</strain>
    </source>
</reference>
<keyword evidence="1" id="KW-0812">Transmembrane</keyword>
<keyword evidence="4" id="KW-1185">Reference proteome</keyword>
<name>A0A1G7SJI2_9BACT</name>
<evidence type="ECO:0000259" key="2">
    <source>
        <dbReference type="Pfam" id="PF13472"/>
    </source>
</evidence>
<dbReference type="SUPFAM" id="SSF52266">
    <property type="entry name" value="SGNH hydrolase"/>
    <property type="match status" value="1"/>
</dbReference>
<dbReference type="Proteomes" id="UP000198779">
    <property type="component" value="Unassembled WGS sequence"/>
</dbReference>
<dbReference type="PANTHER" id="PTHR30383:SF5">
    <property type="entry name" value="SGNH HYDROLASE-TYPE ESTERASE DOMAIN-CONTAINING PROTEIN"/>
    <property type="match status" value="1"/>
</dbReference>
<sequence length="260" mass="29804">MIEVVLLDFFLRFILKILPVLQFSAYLCRMIRKNIIFFTALCLCMLTATAQAQHVSYRSTAHYNKRVAQFEREGGINENSIVMLGNSLTENGKNWGERLGMDNVVNRGIIGDNTIGMTERLCQITPHKPKVIFLMAGINNMANDAPCIDVAQQVIGLIEAIRQQTPNTKLIVESLLPINEKSGRWRTLAGRTDDIPLTNMYIRAYCESNDITFVDLFHQMTYPTSNMLRDELSYDGLHITEAGYEIWAKEIKRQLNHWER</sequence>
<evidence type="ECO:0000313" key="3">
    <source>
        <dbReference type="EMBL" id="SDG22410.1"/>
    </source>
</evidence>
<dbReference type="STRING" id="645274.SAMN04487901_101317"/>
<dbReference type="AlphaFoldDB" id="A0A1G7SJI2"/>
<keyword evidence="1" id="KW-0472">Membrane</keyword>
<dbReference type="InterPro" id="IPR036514">
    <property type="entry name" value="SGNH_hydro_sf"/>
</dbReference>
<feature type="transmembrane region" description="Helical" evidence="1">
    <location>
        <begin position="6"/>
        <end position="28"/>
    </location>
</feature>
<gene>
    <name evidence="3" type="ORF">SAMN04487901_101317</name>
</gene>
<dbReference type="InterPro" id="IPR013830">
    <property type="entry name" value="SGNH_hydro"/>
</dbReference>
<accession>A0A1G7SJI2</accession>
<dbReference type="GO" id="GO:0004622">
    <property type="term" value="F:phosphatidylcholine lysophospholipase activity"/>
    <property type="evidence" value="ECO:0007669"/>
    <property type="project" value="TreeGrafter"/>
</dbReference>
<organism evidence="3 4">
    <name type="scientific">Prevotella communis</name>
    <dbReference type="NCBI Taxonomy" id="2913614"/>
    <lineage>
        <taxon>Bacteria</taxon>
        <taxon>Pseudomonadati</taxon>
        <taxon>Bacteroidota</taxon>
        <taxon>Bacteroidia</taxon>
        <taxon>Bacteroidales</taxon>
        <taxon>Prevotellaceae</taxon>
        <taxon>Prevotella</taxon>
    </lineage>
</organism>